<gene>
    <name evidence="5" type="ordered locus">Adeg_1331</name>
</gene>
<evidence type="ECO:0000256" key="2">
    <source>
        <dbReference type="ARBA" id="ARBA00023004"/>
    </source>
</evidence>
<dbReference type="eggNOG" id="COG1035">
    <property type="taxonomic scope" value="Bacteria"/>
</dbReference>
<reference evidence="5 6" key="1">
    <citation type="submission" date="2009-10" db="EMBL/GenBank/DDBJ databases">
        <title>Complete sequence of chromosome of Ammonifex degensii KC4.</title>
        <authorList>
            <consortium name="US DOE Joint Genome Institute"/>
            <person name="Kerfeld C."/>
            <person name="Goodner B."/>
            <person name="Huber H."/>
            <person name="Stetter K."/>
            <person name="Lucas S."/>
            <person name="Copeland A."/>
            <person name="Lapidus A."/>
            <person name="Glavina del Rio T."/>
            <person name="Dalin E."/>
            <person name="Tice H."/>
            <person name="Bruce D."/>
            <person name="Goodwin L."/>
            <person name="Pitluck S."/>
            <person name="Saunders E."/>
            <person name="Brettin T."/>
            <person name="Detter J.C."/>
            <person name="Han C."/>
            <person name="Larimer F."/>
            <person name="Land M."/>
            <person name="Hauser L."/>
            <person name="Kyrpides N."/>
            <person name="Ovchinnikova G."/>
            <person name="Richardson P."/>
        </authorList>
    </citation>
    <scope>NUCLEOTIDE SEQUENCE [LARGE SCALE GENOMIC DNA]</scope>
    <source>
        <strain evidence="6">DSM 10501 / KC4</strain>
    </source>
</reference>
<dbReference type="Proteomes" id="UP000002620">
    <property type="component" value="Chromosome"/>
</dbReference>
<evidence type="ECO:0000256" key="1">
    <source>
        <dbReference type="ARBA" id="ARBA00022723"/>
    </source>
</evidence>
<name>C9R809_AMMDK</name>
<keyword evidence="3" id="KW-0411">Iron-sulfur</keyword>
<dbReference type="GO" id="GO:0046872">
    <property type="term" value="F:metal ion binding"/>
    <property type="evidence" value="ECO:0007669"/>
    <property type="project" value="UniProtKB-KW"/>
</dbReference>
<feature type="domain" description="4Fe-4S ferredoxin-type" evidence="4">
    <location>
        <begin position="260"/>
        <end position="289"/>
    </location>
</feature>
<dbReference type="GO" id="GO:0051536">
    <property type="term" value="F:iron-sulfur cluster binding"/>
    <property type="evidence" value="ECO:0007669"/>
    <property type="project" value="UniProtKB-KW"/>
</dbReference>
<keyword evidence="6" id="KW-1185">Reference proteome</keyword>
<dbReference type="InterPro" id="IPR017896">
    <property type="entry name" value="4Fe4S_Fe-S-bd"/>
</dbReference>
<dbReference type="STRING" id="429009.Adeg_1331"/>
<protein>
    <submittedName>
        <fullName evidence="5">4Fe-4S ferredoxin iron-sulfur binding domain protein</fullName>
    </submittedName>
</protein>
<dbReference type="RefSeq" id="WP_015739315.1">
    <property type="nucleotide sequence ID" value="NC_013385.1"/>
</dbReference>
<organism evidence="5 6">
    <name type="scientific">Ammonifex degensii (strain DSM 10501 / KC4)</name>
    <dbReference type="NCBI Taxonomy" id="429009"/>
    <lineage>
        <taxon>Bacteria</taxon>
        <taxon>Bacillati</taxon>
        <taxon>Bacillota</taxon>
        <taxon>Clostridia</taxon>
        <taxon>Thermoanaerobacterales</taxon>
        <taxon>Thermoanaerobacteraceae</taxon>
        <taxon>Ammonifex</taxon>
    </lineage>
</organism>
<dbReference type="HOGENOM" id="CLU_063409_0_0_9"/>
<keyword evidence="2" id="KW-0408">Iron</keyword>
<dbReference type="InterPro" id="IPR009051">
    <property type="entry name" value="Helical_ferredxn"/>
</dbReference>
<dbReference type="KEGG" id="adg:Adeg_1331"/>
<dbReference type="Gene3D" id="1.10.1060.10">
    <property type="entry name" value="Alpha-helical ferredoxin"/>
    <property type="match status" value="1"/>
</dbReference>
<evidence type="ECO:0000256" key="3">
    <source>
        <dbReference type="ARBA" id="ARBA00023014"/>
    </source>
</evidence>
<dbReference type="eggNOG" id="COG4656">
    <property type="taxonomic scope" value="Bacteria"/>
</dbReference>
<evidence type="ECO:0000313" key="5">
    <source>
        <dbReference type="EMBL" id="ACX52438.1"/>
    </source>
</evidence>
<dbReference type="PROSITE" id="PS00198">
    <property type="entry name" value="4FE4S_FER_1"/>
    <property type="match status" value="2"/>
</dbReference>
<dbReference type="SUPFAM" id="SSF46548">
    <property type="entry name" value="alpha-helical ferredoxin"/>
    <property type="match status" value="1"/>
</dbReference>
<dbReference type="AlphaFoldDB" id="C9R809"/>
<accession>C9R809</accession>
<evidence type="ECO:0000259" key="4">
    <source>
        <dbReference type="PROSITE" id="PS51379"/>
    </source>
</evidence>
<dbReference type="PROSITE" id="PS51379">
    <property type="entry name" value="4FE4S_FER_2"/>
    <property type="match status" value="1"/>
</dbReference>
<proteinExistence type="predicted"/>
<evidence type="ECO:0000313" key="6">
    <source>
        <dbReference type="Proteomes" id="UP000002620"/>
    </source>
</evidence>
<sequence>MRELTEALRELAYRLLREGEVELFLGYSWGTLPLVVRPCFATRPEQVEALIFNPLCLPNLVKYLLRFEGRRVAVVVKRCEISSFRQLLADRNLEREKIKLVGVPCGGLLDPTKLQKEFSGQSLEFIADRGKEYVVRVGEEEKVLAKQIYLYPRCFGCPQESVGLEPEEDIRLDFSASLPPLEIDPYAGVSYLEERPAEERKEFWDRAFKRCLRCYACREVCPACSCHECCFDPPLPGWQRTVDWMSKACYLPEIYQYHLTRALHVAGRCGECGECERVCPVKIPLMLLARKLAKEMQSLPEVEPGVLASYSLNDPEPH</sequence>
<dbReference type="OrthoDB" id="9773828at2"/>
<keyword evidence="1" id="KW-0479">Metal-binding</keyword>
<dbReference type="InterPro" id="IPR017900">
    <property type="entry name" value="4Fe4S_Fe_S_CS"/>
</dbReference>
<dbReference type="EMBL" id="CP001785">
    <property type="protein sequence ID" value="ACX52438.1"/>
    <property type="molecule type" value="Genomic_DNA"/>
</dbReference>